<name>A0A2T7C053_9POAL</name>
<protein>
    <submittedName>
        <fullName evidence="2">Uncharacterized protein</fullName>
    </submittedName>
</protein>
<dbReference type="EMBL" id="CM009757">
    <property type="protein sequence ID" value="PUZ36613.1"/>
    <property type="molecule type" value="Genomic_DNA"/>
</dbReference>
<dbReference type="Proteomes" id="UP000244336">
    <property type="component" value="Chromosome 9"/>
</dbReference>
<proteinExistence type="predicted"/>
<feature type="compositionally biased region" description="Basic residues" evidence="1">
    <location>
        <begin position="64"/>
        <end position="77"/>
    </location>
</feature>
<organism evidence="2 3">
    <name type="scientific">Panicum hallii var. hallii</name>
    <dbReference type="NCBI Taxonomy" id="1504633"/>
    <lineage>
        <taxon>Eukaryota</taxon>
        <taxon>Viridiplantae</taxon>
        <taxon>Streptophyta</taxon>
        <taxon>Embryophyta</taxon>
        <taxon>Tracheophyta</taxon>
        <taxon>Spermatophyta</taxon>
        <taxon>Magnoliopsida</taxon>
        <taxon>Liliopsida</taxon>
        <taxon>Poales</taxon>
        <taxon>Poaceae</taxon>
        <taxon>PACMAD clade</taxon>
        <taxon>Panicoideae</taxon>
        <taxon>Panicodae</taxon>
        <taxon>Paniceae</taxon>
        <taxon>Panicinae</taxon>
        <taxon>Panicum</taxon>
        <taxon>Panicum sect. Panicum</taxon>
    </lineage>
</organism>
<dbReference type="Gramene" id="PUZ36613">
    <property type="protein sequence ID" value="PUZ36613"/>
    <property type="gene ID" value="GQ55_9G052000"/>
</dbReference>
<evidence type="ECO:0000313" key="3">
    <source>
        <dbReference type="Proteomes" id="UP000244336"/>
    </source>
</evidence>
<reference evidence="2 3" key="1">
    <citation type="submission" date="2018-04" db="EMBL/GenBank/DDBJ databases">
        <title>WGS assembly of Panicum hallii var. hallii HAL2.</title>
        <authorList>
            <person name="Lovell J."/>
            <person name="Jenkins J."/>
            <person name="Lowry D."/>
            <person name="Mamidi S."/>
            <person name="Sreedasyam A."/>
            <person name="Weng X."/>
            <person name="Barry K."/>
            <person name="Bonette J."/>
            <person name="Campitelli B."/>
            <person name="Daum C."/>
            <person name="Gordon S."/>
            <person name="Gould B."/>
            <person name="Lipzen A."/>
            <person name="MacQueen A."/>
            <person name="Palacio-Mejia J."/>
            <person name="Plott C."/>
            <person name="Shakirov E."/>
            <person name="Shu S."/>
            <person name="Yoshinaga Y."/>
            <person name="Zane M."/>
            <person name="Rokhsar D."/>
            <person name="Grimwood J."/>
            <person name="Schmutz J."/>
            <person name="Juenger T."/>
        </authorList>
    </citation>
    <scope>NUCLEOTIDE SEQUENCE [LARGE SCALE GENOMIC DNA]</scope>
    <source>
        <strain evidence="3">cv. HAL2</strain>
    </source>
</reference>
<feature type="region of interest" description="Disordered" evidence="1">
    <location>
        <begin position="19"/>
        <end position="102"/>
    </location>
</feature>
<accession>A0A2T7C053</accession>
<evidence type="ECO:0000256" key="1">
    <source>
        <dbReference type="SAM" id="MobiDB-lite"/>
    </source>
</evidence>
<keyword evidence="3" id="KW-1185">Reference proteome</keyword>
<sequence>MWESIYCSRKVAYGCGRHGQKLVDGLHPRRRGGPEHQGGSRPRPRPPQRDKGPVLRQDRERGTPRPHRQLRRRRPQRSRLLPLRLHRRVALHDPPPAESPRGLLHVVARPPAHRRRRPPAGAHGAYVPVLLARRRGLPLPVHSGGVDWHHRPAVGYKDAAIPGSS</sequence>
<evidence type="ECO:0000313" key="2">
    <source>
        <dbReference type="EMBL" id="PUZ36613.1"/>
    </source>
</evidence>
<feature type="compositionally biased region" description="Basic and acidic residues" evidence="1">
    <location>
        <begin position="47"/>
        <end position="63"/>
    </location>
</feature>
<gene>
    <name evidence="2" type="ORF">GQ55_9G052000</name>
</gene>
<dbReference type="AlphaFoldDB" id="A0A2T7C053"/>